<dbReference type="AlphaFoldDB" id="A0A1M5AK88"/>
<dbReference type="Pfam" id="PF01636">
    <property type="entry name" value="APH"/>
    <property type="match status" value="1"/>
</dbReference>
<dbReference type="InterPro" id="IPR016259">
    <property type="entry name" value="Hygromycin-B_Kinase"/>
</dbReference>
<accession>A0A1M5AK88</accession>
<sequence>MRLSKDRVDDAIKTLELGRVVDITPLSGGTSPVFRLDLSSDVSVVLKSYPDDGDKTPAREALAARQFLAVAVPVTRYLLIDETRNVLPFRFAITNCLPGVAGGSLKDHRDIASLYRQTGGLLRTLHAIAMPAYGAFGPDGIIDPVSTNAAFIRRIIEDAFGRFAAFGADTHVSARLRAIIEQHFQSVTSHSIGAVFAHDDLHPNNVLAVEDDRGNLVLSGLVDFGNARAADAVFDLAKCLFCSEHDAPGSTPHILAGYGEIDHPSPALAIWYYTILHRMVMWWWLRHVGVIPSATSPSDLMDRLIETGDSTAAP</sequence>
<dbReference type="EMBL" id="FQUP01000001">
    <property type="protein sequence ID" value="SHF30643.1"/>
    <property type="molecule type" value="Genomic_DNA"/>
</dbReference>
<dbReference type="Proteomes" id="UP000184485">
    <property type="component" value="Unassembled WGS sequence"/>
</dbReference>
<dbReference type="InterPro" id="IPR011009">
    <property type="entry name" value="Kinase-like_dom_sf"/>
</dbReference>
<evidence type="ECO:0000259" key="1">
    <source>
        <dbReference type="Pfam" id="PF01636"/>
    </source>
</evidence>
<name>A0A1M5AK88_9HYPH</name>
<evidence type="ECO:0000313" key="3">
    <source>
        <dbReference type="Proteomes" id="UP000184485"/>
    </source>
</evidence>
<dbReference type="PANTHER" id="PTHR21310:SF15">
    <property type="entry name" value="AMINOGLYCOSIDE PHOSPHOTRANSFERASE DOMAIN-CONTAINING PROTEIN"/>
    <property type="match status" value="1"/>
</dbReference>
<dbReference type="SUPFAM" id="SSF56112">
    <property type="entry name" value="Protein kinase-like (PK-like)"/>
    <property type="match status" value="1"/>
</dbReference>
<protein>
    <submittedName>
        <fullName evidence="2">Ser/Thr protein kinase RdoA involved in Cpx stress response, MazF antagonist</fullName>
    </submittedName>
</protein>
<dbReference type="Gene3D" id="3.30.200.150">
    <property type="match status" value="1"/>
</dbReference>
<dbReference type="Gene3D" id="3.90.1200.10">
    <property type="match status" value="1"/>
</dbReference>
<dbReference type="PIRSF" id="PIRSF000707">
    <property type="entry name" value="Hygromycin-B_kinase"/>
    <property type="match status" value="1"/>
</dbReference>
<keyword evidence="2" id="KW-0418">Kinase</keyword>
<organism evidence="2 3">
    <name type="scientific">Kaistia soli DSM 19436</name>
    <dbReference type="NCBI Taxonomy" id="1122133"/>
    <lineage>
        <taxon>Bacteria</taxon>
        <taxon>Pseudomonadati</taxon>
        <taxon>Pseudomonadota</taxon>
        <taxon>Alphaproteobacteria</taxon>
        <taxon>Hyphomicrobiales</taxon>
        <taxon>Kaistiaceae</taxon>
        <taxon>Kaistia</taxon>
    </lineage>
</organism>
<gene>
    <name evidence="2" type="ORF">SAMN02745157_2161</name>
</gene>
<dbReference type="STRING" id="1122133.SAMN02745157_2161"/>
<dbReference type="GO" id="GO:0016301">
    <property type="term" value="F:kinase activity"/>
    <property type="evidence" value="ECO:0007669"/>
    <property type="project" value="UniProtKB-KW"/>
</dbReference>
<dbReference type="InterPro" id="IPR002575">
    <property type="entry name" value="Aminoglycoside_PTrfase"/>
</dbReference>
<dbReference type="InterPro" id="IPR051678">
    <property type="entry name" value="AGP_Transferase"/>
</dbReference>
<reference evidence="2 3" key="1">
    <citation type="submission" date="2016-11" db="EMBL/GenBank/DDBJ databases">
        <authorList>
            <person name="Jaros S."/>
            <person name="Januszkiewicz K."/>
            <person name="Wedrychowicz H."/>
        </authorList>
    </citation>
    <scope>NUCLEOTIDE SEQUENCE [LARGE SCALE GENOMIC DNA]</scope>
    <source>
        <strain evidence="2 3">DSM 19436</strain>
    </source>
</reference>
<evidence type="ECO:0000313" key="2">
    <source>
        <dbReference type="EMBL" id="SHF30643.1"/>
    </source>
</evidence>
<keyword evidence="2" id="KW-0808">Transferase</keyword>
<dbReference type="PANTHER" id="PTHR21310">
    <property type="entry name" value="AMINOGLYCOSIDE PHOSPHOTRANSFERASE-RELATED-RELATED"/>
    <property type="match status" value="1"/>
</dbReference>
<keyword evidence="3" id="KW-1185">Reference proteome</keyword>
<proteinExistence type="predicted"/>
<feature type="domain" description="Aminoglycoside phosphotransferase" evidence="1">
    <location>
        <begin position="22"/>
        <end position="259"/>
    </location>
</feature>